<reference evidence="1" key="1">
    <citation type="journal article" date="2023" name="Insect Mol. Biol.">
        <title>Genome sequencing provides insights into the evolution of gene families encoding plant cell wall-degrading enzymes in longhorned beetles.</title>
        <authorList>
            <person name="Shin N.R."/>
            <person name="Okamura Y."/>
            <person name="Kirsch R."/>
            <person name="Pauchet Y."/>
        </authorList>
    </citation>
    <scope>NUCLEOTIDE SEQUENCE</scope>
    <source>
        <strain evidence="1">AMC_N1</strain>
    </source>
</reference>
<evidence type="ECO:0000313" key="1">
    <source>
        <dbReference type="EMBL" id="KAJ8941728.1"/>
    </source>
</evidence>
<evidence type="ECO:0000313" key="2">
    <source>
        <dbReference type="Proteomes" id="UP001162162"/>
    </source>
</evidence>
<name>A0AAV8XT21_9CUCU</name>
<accession>A0AAV8XT21</accession>
<gene>
    <name evidence="1" type="ORF">NQ318_023324</name>
</gene>
<dbReference type="AlphaFoldDB" id="A0AAV8XT21"/>
<proteinExistence type="predicted"/>
<sequence>MDLKTLLKKRLQKANDSQQSLNDEAAEESYFQQYLAEWGKEPDATQGIPRFFNKIPKESEPLRLKLREESRSNLLKRRSLQLLDNNELKELWVLLDQNQSQPDEQLITYADFQKVSLLAGPK</sequence>
<keyword evidence="2" id="KW-1185">Reference proteome</keyword>
<protein>
    <submittedName>
        <fullName evidence="1">Uncharacterized protein</fullName>
    </submittedName>
</protein>
<dbReference type="Proteomes" id="UP001162162">
    <property type="component" value="Unassembled WGS sequence"/>
</dbReference>
<dbReference type="EMBL" id="JAPWTK010000357">
    <property type="protein sequence ID" value="KAJ8941728.1"/>
    <property type="molecule type" value="Genomic_DNA"/>
</dbReference>
<comment type="caution">
    <text evidence="1">The sequence shown here is derived from an EMBL/GenBank/DDBJ whole genome shotgun (WGS) entry which is preliminary data.</text>
</comment>
<organism evidence="1 2">
    <name type="scientific">Aromia moschata</name>
    <dbReference type="NCBI Taxonomy" id="1265417"/>
    <lineage>
        <taxon>Eukaryota</taxon>
        <taxon>Metazoa</taxon>
        <taxon>Ecdysozoa</taxon>
        <taxon>Arthropoda</taxon>
        <taxon>Hexapoda</taxon>
        <taxon>Insecta</taxon>
        <taxon>Pterygota</taxon>
        <taxon>Neoptera</taxon>
        <taxon>Endopterygota</taxon>
        <taxon>Coleoptera</taxon>
        <taxon>Polyphaga</taxon>
        <taxon>Cucujiformia</taxon>
        <taxon>Chrysomeloidea</taxon>
        <taxon>Cerambycidae</taxon>
        <taxon>Cerambycinae</taxon>
        <taxon>Callichromatini</taxon>
        <taxon>Aromia</taxon>
    </lineage>
</organism>